<reference evidence="1" key="2">
    <citation type="submission" date="2017-11" db="EMBL/GenBank/DDBJ databases">
        <title>Coralsnake Venomics: Analyses of Venom Gland Transcriptomes and Proteomes of Six Brazilian Taxa.</title>
        <authorList>
            <person name="Aird S.D."/>
            <person name="Jorge da Silva N."/>
            <person name="Qiu L."/>
            <person name="Villar-Briones A."/>
            <person name="Aparecida-Saddi V."/>
            <person name="Campos-Telles M.P."/>
            <person name="Grau M."/>
            <person name="Mikheyev A.S."/>
        </authorList>
    </citation>
    <scope>NUCLEOTIDE SEQUENCE</scope>
    <source>
        <tissue evidence="1">Venom_gland</tissue>
    </source>
</reference>
<organism evidence="1">
    <name type="scientific">Micrurus lemniscatus lemniscatus</name>
    <dbReference type="NCBI Taxonomy" id="129467"/>
    <lineage>
        <taxon>Eukaryota</taxon>
        <taxon>Metazoa</taxon>
        <taxon>Chordata</taxon>
        <taxon>Craniata</taxon>
        <taxon>Vertebrata</taxon>
        <taxon>Euteleostomi</taxon>
        <taxon>Lepidosauria</taxon>
        <taxon>Squamata</taxon>
        <taxon>Bifurcata</taxon>
        <taxon>Unidentata</taxon>
        <taxon>Episquamata</taxon>
        <taxon>Toxicofera</taxon>
        <taxon>Serpentes</taxon>
        <taxon>Colubroidea</taxon>
        <taxon>Elapidae</taxon>
        <taxon>Elapinae</taxon>
        <taxon>Micrurus</taxon>
    </lineage>
</organism>
<proteinExistence type="predicted"/>
<sequence>MENFMAQFWLNILPYNTLIHKGRFKSFLVNWIPGPFSSAVYSQDGQLTAQENPQNFATWLNYSCPFSVARRAMVKDSGRYSSAISGEPSIYSYLKLFYSLALVKSLQPFVLNEPRAIKTFLNCPTHFPETNPISLTRSHTVWVGWN</sequence>
<protein>
    <submittedName>
        <fullName evidence="1">Uncharacterized protein</fullName>
    </submittedName>
</protein>
<name>A0A2D4JJ80_MICLE</name>
<evidence type="ECO:0000313" key="1">
    <source>
        <dbReference type="EMBL" id="LAA96474.1"/>
    </source>
</evidence>
<dbReference type="AlphaFoldDB" id="A0A2D4JJ80"/>
<accession>A0A2D4JJ80</accession>
<reference evidence="1" key="1">
    <citation type="submission" date="2017-07" db="EMBL/GenBank/DDBJ databases">
        <authorList>
            <person name="Mikheyev A."/>
            <person name="Grau M."/>
        </authorList>
    </citation>
    <scope>NUCLEOTIDE SEQUENCE</scope>
    <source>
        <tissue evidence="1">Venom_gland</tissue>
    </source>
</reference>
<dbReference type="EMBL" id="IACK01206535">
    <property type="protein sequence ID" value="LAA96474.1"/>
    <property type="molecule type" value="Transcribed_RNA"/>
</dbReference>